<feature type="transmembrane region" description="Helical" evidence="1">
    <location>
        <begin position="147"/>
        <end position="167"/>
    </location>
</feature>
<feature type="transmembrane region" description="Helical" evidence="1">
    <location>
        <begin position="179"/>
        <end position="198"/>
    </location>
</feature>
<dbReference type="PANTHER" id="PTHR22911:SF79">
    <property type="entry name" value="MOBA-LIKE NTP TRANSFERASE DOMAIN-CONTAINING PROTEIN"/>
    <property type="match status" value="1"/>
</dbReference>
<keyword evidence="4" id="KW-1185">Reference proteome</keyword>
<feature type="transmembrane region" description="Helical" evidence="1">
    <location>
        <begin position="123"/>
        <end position="141"/>
    </location>
</feature>
<dbReference type="Pfam" id="PF00892">
    <property type="entry name" value="EamA"/>
    <property type="match status" value="2"/>
</dbReference>
<keyword evidence="1" id="KW-1133">Transmembrane helix</keyword>
<dbReference type="STRING" id="430522.BFS30_02340"/>
<dbReference type="SUPFAM" id="SSF103481">
    <property type="entry name" value="Multidrug resistance efflux transporter EmrE"/>
    <property type="match status" value="2"/>
</dbReference>
<keyword evidence="1" id="KW-0472">Membrane</keyword>
<dbReference type="Proteomes" id="UP000183200">
    <property type="component" value="Unassembled WGS sequence"/>
</dbReference>
<accession>A0A1G9S1C1</accession>
<dbReference type="OrthoDB" id="9150437at2"/>
<gene>
    <name evidence="3" type="ORF">SAMN05421820_103433</name>
</gene>
<name>A0A1G9S1C1_9SPHI</name>
<proteinExistence type="predicted"/>
<feature type="domain" description="EamA" evidence="2">
    <location>
        <begin position="16"/>
        <end position="141"/>
    </location>
</feature>
<feature type="transmembrane region" description="Helical" evidence="1">
    <location>
        <begin position="12"/>
        <end position="35"/>
    </location>
</feature>
<evidence type="ECO:0000313" key="3">
    <source>
        <dbReference type="EMBL" id="SDM29266.1"/>
    </source>
</evidence>
<dbReference type="GO" id="GO:0016020">
    <property type="term" value="C:membrane"/>
    <property type="evidence" value="ECO:0007669"/>
    <property type="project" value="InterPro"/>
</dbReference>
<dbReference type="EMBL" id="FNGY01000003">
    <property type="protein sequence ID" value="SDM29266.1"/>
    <property type="molecule type" value="Genomic_DNA"/>
</dbReference>
<evidence type="ECO:0000259" key="2">
    <source>
        <dbReference type="Pfam" id="PF00892"/>
    </source>
</evidence>
<reference evidence="4" key="1">
    <citation type="submission" date="2016-10" db="EMBL/GenBank/DDBJ databases">
        <authorList>
            <person name="Varghese N."/>
            <person name="Submissions S."/>
        </authorList>
    </citation>
    <scope>NUCLEOTIDE SEQUENCE [LARGE SCALE GENOMIC DNA]</scope>
    <source>
        <strain evidence="4">DSM 19110</strain>
    </source>
</reference>
<feature type="transmembrane region" description="Helical" evidence="1">
    <location>
        <begin position="214"/>
        <end position="232"/>
    </location>
</feature>
<sequence>MGNPVDIHSNRNLLILHFTVFIWGFTGILGAVISINAVQLVWYRVLIASLSLLAYFLISKTSLKISRKQFLQFFFTGSIVAAHWILFFHAIKVSTVSVTLVALSSYTLFTAILEPLIKKKSILIPDVVIGLIMILGIYMVFKFESGYTLGIILGLLSALASSLFGTINSTLVQKSDPKIIGFYEITGAFFWITLYRLFDKSLLTESFNLSVRDWSYLLLLGTICTALAYVAGVSVMRTLSAFRVALITNLEPVYGIILAFLFFGTKETMSVGFYLGATLIIGAVFLYPIYKKRRNLS</sequence>
<keyword evidence="1" id="KW-0812">Transmembrane</keyword>
<dbReference type="PANTHER" id="PTHR22911">
    <property type="entry name" value="ACYL-MALONYL CONDENSING ENZYME-RELATED"/>
    <property type="match status" value="1"/>
</dbReference>
<feature type="transmembrane region" description="Helical" evidence="1">
    <location>
        <begin position="41"/>
        <end position="58"/>
    </location>
</feature>
<evidence type="ECO:0000313" key="4">
    <source>
        <dbReference type="Proteomes" id="UP000183200"/>
    </source>
</evidence>
<protein>
    <submittedName>
        <fullName evidence="3">EamA-like transporter family protein</fullName>
    </submittedName>
</protein>
<feature type="domain" description="EamA" evidence="2">
    <location>
        <begin position="149"/>
        <end position="286"/>
    </location>
</feature>
<feature type="transmembrane region" description="Helical" evidence="1">
    <location>
        <begin position="244"/>
        <end position="265"/>
    </location>
</feature>
<dbReference type="InterPro" id="IPR000620">
    <property type="entry name" value="EamA_dom"/>
</dbReference>
<evidence type="ECO:0000256" key="1">
    <source>
        <dbReference type="SAM" id="Phobius"/>
    </source>
</evidence>
<dbReference type="InterPro" id="IPR037185">
    <property type="entry name" value="EmrE-like"/>
</dbReference>
<organism evidence="3 4">
    <name type="scientific">Pedobacter steynii</name>
    <dbReference type="NCBI Taxonomy" id="430522"/>
    <lineage>
        <taxon>Bacteria</taxon>
        <taxon>Pseudomonadati</taxon>
        <taxon>Bacteroidota</taxon>
        <taxon>Sphingobacteriia</taxon>
        <taxon>Sphingobacteriales</taxon>
        <taxon>Sphingobacteriaceae</taxon>
        <taxon>Pedobacter</taxon>
    </lineage>
</organism>
<feature type="transmembrane region" description="Helical" evidence="1">
    <location>
        <begin position="70"/>
        <end position="91"/>
    </location>
</feature>
<dbReference type="AlphaFoldDB" id="A0A1G9S1C1"/>
<feature type="transmembrane region" description="Helical" evidence="1">
    <location>
        <begin position="271"/>
        <end position="290"/>
    </location>
</feature>
<dbReference type="RefSeq" id="WP_074606157.1">
    <property type="nucleotide sequence ID" value="NZ_FNGY01000003.1"/>
</dbReference>
<feature type="transmembrane region" description="Helical" evidence="1">
    <location>
        <begin position="97"/>
        <end position="116"/>
    </location>
</feature>